<organism evidence="2 3">
    <name type="scientific">Meganyctiphanes norvegica</name>
    <name type="common">Northern krill</name>
    <name type="synonym">Thysanopoda norvegica</name>
    <dbReference type="NCBI Taxonomy" id="48144"/>
    <lineage>
        <taxon>Eukaryota</taxon>
        <taxon>Metazoa</taxon>
        <taxon>Ecdysozoa</taxon>
        <taxon>Arthropoda</taxon>
        <taxon>Crustacea</taxon>
        <taxon>Multicrustacea</taxon>
        <taxon>Malacostraca</taxon>
        <taxon>Eumalacostraca</taxon>
        <taxon>Eucarida</taxon>
        <taxon>Euphausiacea</taxon>
        <taxon>Euphausiidae</taxon>
        <taxon>Meganyctiphanes</taxon>
    </lineage>
</organism>
<comment type="caution">
    <text evidence="2">The sequence shown here is derived from an EMBL/GenBank/DDBJ whole genome shotgun (WGS) entry which is preliminary data.</text>
</comment>
<feature type="non-terminal residue" evidence="2">
    <location>
        <position position="131"/>
    </location>
</feature>
<protein>
    <submittedName>
        <fullName evidence="2">Uncharacterized protein</fullName>
    </submittedName>
</protein>
<evidence type="ECO:0000313" key="3">
    <source>
        <dbReference type="Proteomes" id="UP001497623"/>
    </source>
</evidence>
<feature type="compositionally biased region" description="Polar residues" evidence="1">
    <location>
        <begin position="107"/>
        <end position="120"/>
    </location>
</feature>
<proteinExistence type="predicted"/>
<sequence>MPKTESIFGRTSEQQHQKASCNHPQPHRGQAGSTRSLIAGQADSSCSLTEGKSGNTGSLKVGHSCCTISELSTAELSSRCSNEDNDSAFHTPPTSPSSPTIKAPQNPHINQMFEDQTPTPSDDEDKVALSK</sequence>
<dbReference type="AlphaFoldDB" id="A0AAV2RAA6"/>
<reference evidence="2 3" key="1">
    <citation type="submission" date="2024-05" db="EMBL/GenBank/DDBJ databases">
        <authorList>
            <person name="Wallberg A."/>
        </authorList>
    </citation>
    <scope>NUCLEOTIDE SEQUENCE [LARGE SCALE GENOMIC DNA]</scope>
</reference>
<dbReference type="EMBL" id="CAXKWB010019414">
    <property type="protein sequence ID" value="CAL4121869.1"/>
    <property type="molecule type" value="Genomic_DNA"/>
</dbReference>
<feature type="region of interest" description="Disordered" evidence="1">
    <location>
        <begin position="77"/>
        <end position="131"/>
    </location>
</feature>
<keyword evidence="3" id="KW-1185">Reference proteome</keyword>
<name>A0AAV2RAA6_MEGNR</name>
<feature type="region of interest" description="Disordered" evidence="1">
    <location>
        <begin position="1"/>
        <end position="61"/>
    </location>
</feature>
<feature type="compositionally biased region" description="Polar residues" evidence="1">
    <location>
        <begin position="31"/>
        <end position="58"/>
    </location>
</feature>
<dbReference type="Proteomes" id="UP001497623">
    <property type="component" value="Unassembled WGS sequence"/>
</dbReference>
<feature type="compositionally biased region" description="Polar residues" evidence="1">
    <location>
        <begin position="9"/>
        <end position="23"/>
    </location>
</feature>
<evidence type="ECO:0000256" key="1">
    <source>
        <dbReference type="SAM" id="MobiDB-lite"/>
    </source>
</evidence>
<accession>A0AAV2RAA6</accession>
<gene>
    <name evidence="2" type="ORF">MNOR_LOCUS22731</name>
</gene>
<evidence type="ECO:0000313" key="2">
    <source>
        <dbReference type="EMBL" id="CAL4121869.1"/>
    </source>
</evidence>